<dbReference type="PANTHER" id="PTHR30222">
    <property type="entry name" value="SPERMIDINE/PUTRESCINE-BINDING PERIPLASMIC PROTEIN"/>
    <property type="match status" value="1"/>
</dbReference>
<keyword evidence="2 5" id="KW-0813">Transport</keyword>
<dbReference type="Gene3D" id="3.40.190.10">
    <property type="entry name" value="Periplasmic binding protein-like II"/>
    <property type="match status" value="2"/>
</dbReference>
<accession>A0ABT7F1T9</accession>
<evidence type="ECO:0000256" key="6">
    <source>
        <dbReference type="SAM" id="SignalP"/>
    </source>
</evidence>
<dbReference type="EMBL" id="JASNJD010000008">
    <property type="protein sequence ID" value="MDK3018572.1"/>
    <property type="molecule type" value="Genomic_DNA"/>
</dbReference>
<dbReference type="PIRSF" id="PIRSF019574">
    <property type="entry name" value="Periplasmic_polyamine_BP"/>
    <property type="match status" value="1"/>
</dbReference>
<keyword evidence="8" id="KW-1185">Reference proteome</keyword>
<organism evidence="7 8">
    <name type="scientific">Pseudodonghicola flavimaris</name>
    <dbReference type="NCBI Taxonomy" id="3050036"/>
    <lineage>
        <taxon>Bacteria</taxon>
        <taxon>Pseudomonadati</taxon>
        <taxon>Pseudomonadota</taxon>
        <taxon>Alphaproteobacteria</taxon>
        <taxon>Rhodobacterales</taxon>
        <taxon>Paracoccaceae</taxon>
        <taxon>Pseudodonghicola</taxon>
    </lineage>
</organism>
<dbReference type="InterPro" id="IPR001188">
    <property type="entry name" value="Sperm_putr-bd"/>
</dbReference>
<dbReference type="SUPFAM" id="SSF53850">
    <property type="entry name" value="Periplasmic binding protein-like II"/>
    <property type="match status" value="1"/>
</dbReference>
<comment type="subcellular location">
    <subcellularLocation>
        <location evidence="1 5">Periplasm</location>
    </subcellularLocation>
</comment>
<reference evidence="7 8" key="1">
    <citation type="submission" date="2023-05" db="EMBL/GenBank/DDBJ databases">
        <title>Pseudodonghicola sp. nov.</title>
        <authorList>
            <person name="Huang J."/>
        </authorList>
    </citation>
    <scope>NUCLEOTIDE SEQUENCE [LARGE SCALE GENOMIC DNA]</scope>
    <source>
        <strain evidence="7 8">IC7</strain>
    </source>
</reference>
<evidence type="ECO:0000256" key="4">
    <source>
        <dbReference type="ARBA" id="ARBA00022764"/>
    </source>
</evidence>
<dbReference type="RefSeq" id="WP_284481387.1">
    <property type="nucleotide sequence ID" value="NZ_JASNJD010000008.1"/>
</dbReference>
<feature type="chain" id="PRO_5047334809" description="Putrescine-binding periplasmic protein" evidence="6">
    <location>
        <begin position="23"/>
        <end position="361"/>
    </location>
</feature>
<sequence>MTNTLPSFAFVVASLAALPASAGELKIYNWADYFGPSTVADFTAATGIDVKLDYFESNDVLETRLLAGQSGYDLVFPAASNAEREFRAGALLPIDVAKLTNYGNLDPDILAAIDALPGGRELGVPYTWGTVGIAYNAAMVEDRLGTAEITSWDVLFRPESAARLADCGIAVLDSPLEMIAVALNYLGNDPYSGDADDIAAAGELLHGLTPSVRYFSNIASMSDLASGNICAAILYSGDAGLAQLTAAEADNGVDILYSIPSEGTVMWVDLMAIPSDAENVAAAYAFIDYMLQPEVVADVTNTIWYANANAASVAHVLPEILADPGIYPEAETKSRLFPDMSLPAQTTRLRNRAWTRAKSGL</sequence>
<dbReference type="Pfam" id="PF13416">
    <property type="entry name" value="SBP_bac_8"/>
    <property type="match status" value="1"/>
</dbReference>
<gene>
    <name evidence="7" type="ORF">QO033_12885</name>
</gene>
<comment type="similarity">
    <text evidence="5">Belongs to the bacterial solute-binding protein PotD/PotF family.</text>
</comment>
<keyword evidence="3 6" id="KW-0732">Signal</keyword>
<evidence type="ECO:0000256" key="5">
    <source>
        <dbReference type="PIRNR" id="PIRNR019574"/>
    </source>
</evidence>
<evidence type="ECO:0000313" key="8">
    <source>
        <dbReference type="Proteomes" id="UP001243757"/>
    </source>
</evidence>
<dbReference type="InterPro" id="IPR006059">
    <property type="entry name" value="SBP"/>
</dbReference>
<comment type="function">
    <text evidence="5">Required for the activity of the bacterial periplasmic transport system of putrescine.</text>
</comment>
<evidence type="ECO:0000313" key="7">
    <source>
        <dbReference type="EMBL" id="MDK3018572.1"/>
    </source>
</evidence>
<protein>
    <recommendedName>
        <fullName evidence="5">Putrescine-binding periplasmic protein</fullName>
    </recommendedName>
</protein>
<keyword evidence="4 5" id="KW-0574">Periplasm</keyword>
<feature type="signal peptide" evidence="6">
    <location>
        <begin position="1"/>
        <end position="22"/>
    </location>
</feature>
<name>A0ABT7F1T9_9RHOB</name>
<dbReference type="PANTHER" id="PTHR30222:SF12">
    <property type="entry name" value="NORSPERMIDINE SENSOR"/>
    <property type="match status" value="1"/>
</dbReference>
<evidence type="ECO:0000256" key="2">
    <source>
        <dbReference type="ARBA" id="ARBA00022448"/>
    </source>
</evidence>
<dbReference type="Proteomes" id="UP001243757">
    <property type="component" value="Unassembled WGS sequence"/>
</dbReference>
<proteinExistence type="inferred from homology"/>
<evidence type="ECO:0000256" key="3">
    <source>
        <dbReference type="ARBA" id="ARBA00022729"/>
    </source>
</evidence>
<dbReference type="PRINTS" id="PR00909">
    <property type="entry name" value="SPERMDNBNDNG"/>
</dbReference>
<comment type="caution">
    <text evidence="7">The sequence shown here is derived from an EMBL/GenBank/DDBJ whole genome shotgun (WGS) entry which is preliminary data.</text>
</comment>
<evidence type="ECO:0000256" key="1">
    <source>
        <dbReference type="ARBA" id="ARBA00004418"/>
    </source>
</evidence>